<feature type="transmembrane region" description="Helical" evidence="7">
    <location>
        <begin position="99"/>
        <end position="120"/>
    </location>
</feature>
<keyword evidence="10" id="KW-1185">Reference proteome</keyword>
<dbReference type="GO" id="GO:0005886">
    <property type="term" value="C:plasma membrane"/>
    <property type="evidence" value="ECO:0007669"/>
    <property type="project" value="UniProtKB-SubCell"/>
</dbReference>
<dbReference type="SUPFAM" id="SSF103473">
    <property type="entry name" value="MFS general substrate transporter"/>
    <property type="match status" value="1"/>
</dbReference>
<evidence type="ECO:0000256" key="5">
    <source>
        <dbReference type="ARBA" id="ARBA00022989"/>
    </source>
</evidence>
<evidence type="ECO:0000256" key="6">
    <source>
        <dbReference type="ARBA" id="ARBA00023136"/>
    </source>
</evidence>
<protein>
    <submittedName>
        <fullName evidence="9">MFS transporter</fullName>
    </submittedName>
</protein>
<proteinExistence type="predicted"/>
<name>A0A401ZYP0_9CHLR</name>
<feature type="transmembrane region" description="Helical" evidence="7">
    <location>
        <begin position="39"/>
        <end position="59"/>
    </location>
</feature>
<dbReference type="Gene3D" id="1.20.1250.20">
    <property type="entry name" value="MFS general substrate transporter like domains"/>
    <property type="match status" value="2"/>
</dbReference>
<dbReference type="PANTHER" id="PTHR43266:SF2">
    <property type="entry name" value="MAJOR FACILITATOR SUPERFAMILY (MFS) PROFILE DOMAIN-CONTAINING PROTEIN"/>
    <property type="match status" value="1"/>
</dbReference>
<feature type="transmembrane region" description="Helical" evidence="7">
    <location>
        <begin position="315"/>
        <end position="333"/>
    </location>
</feature>
<feature type="transmembrane region" description="Helical" evidence="7">
    <location>
        <begin position="198"/>
        <end position="217"/>
    </location>
</feature>
<keyword evidence="2" id="KW-0813">Transport</keyword>
<dbReference type="EMBL" id="BIFR01000001">
    <property type="protein sequence ID" value="GCE11957.1"/>
    <property type="molecule type" value="Genomic_DNA"/>
</dbReference>
<evidence type="ECO:0000256" key="2">
    <source>
        <dbReference type="ARBA" id="ARBA00022448"/>
    </source>
</evidence>
<gene>
    <name evidence="9" type="ORF">KTT_18160</name>
</gene>
<dbReference type="PANTHER" id="PTHR43266">
    <property type="entry name" value="MACROLIDE-EFFLUX PROTEIN"/>
    <property type="match status" value="1"/>
</dbReference>
<reference evidence="10" key="1">
    <citation type="submission" date="2018-12" db="EMBL/GenBank/DDBJ databases">
        <title>Tengunoibacter tsumagoiensis gen. nov., sp. nov., Dictyobacter kobayashii sp. nov., D. alpinus sp. nov., and D. joshuensis sp. nov. and description of Dictyobacteraceae fam. nov. within the order Ktedonobacterales isolated from Tengu-no-mugimeshi.</title>
        <authorList>
            <person name="Wang C.M."/>
            <person name="Zheng Y."/>
            <person name="Sakai Y."/>
            <person name="Toyoda A."/>
            <person name="Minakuchi Y."/>
            <person name="Abe K."/>
            <person name="Yokota A."/>
            <person name="Yabe S."/>
        </authorList>
    </citation>
    <scope>NUCLEOTIDE SEQUENCE [LARGE SCALE GENOMIC DNA]</scope>
    <source>
        <strain evidence="10">Uno3</strain>
    </source>
</reference>
<organism evidence="9 10">
    <name type="scientific">Tengunoibacter tsumagoiensis</name>
    <dbReference type="NCBI Taxonomy" id="2014871"/>
    <lineage>
        <taxon>Bacteria</taxon>
        <taxon>Bacillati</taxon>
        <taxon>Chloroflexota</taxon>
        <taxon>Ktedonobacteria</taxon>
        <taxon>Ktedonobacterales</taxon>
        <taxon>Dictyobacteraceae</taxon>
        <taxon>Tengunoibacter</taxon>
    </lineage>
</organism>
<dbReference type="InterPro" id="IPR020846">
    <property type="entry name" value="MFS_dom"/>
</dbReference>
<feature type="transmembrane region" description="Helical" evidence="7">
    <location>
        <begin position="339"/>
        <end position="362"/>
    </location>
</feature>
<feature type="transmembrane region" description="Helical" evidence="7">
    <location>
        <begin position="417"/>
        <end position="437"/>
    </location>
</feature>
<evidence type="ECO:0000256" key="1">
    <source>
        <dbReference type="ARBA" id="ARBA00004651"/>
    </source>
</evidence>
<dbReference type="RefSeq" id="WP_126579627.1">
    <property type="nucleotide sequence ID" value="NZ_BIFR01000001.1"/>
</dbReference>
<dbReference type="CDD" id="cd06173">
    <property type="entry name" value="MFS_MefA_like"/>
    <property type="match status" value="1"/>
</dbReference>
<feature type="transmembrane region" description="Helical" evidence="7">
    <location>
        <begin position="168"/>
        <end position="192"/>
    </location>
</feature>
<keyword evidence="6 7" id="KW-0472">Membrane</keyword>
<evidence type="ECO:0000313" key="9">
    <source>
        <dbReference type="EMBL" id="GCE11957.1"/>
    </source>
</evidence>
<evidence type="ECO:0000313" key="10">
    <source>
        <dbReference type="Proteomes" id="UP000287352"/>
    </source>
</evidence>
<dbReference type="InterPro" id="IPR011701">
    <property type="entry name" value="MFS"/>
</dbReference>
<keyword evidence="5 7" id="KW-1133">Transmembrane helix</keyword>
<dbReference type="InterPro" id="IPR036259">
    <property type="entry name" value="MFS_trans_sf"/>
</dbReference>
<feature type="transmembrane region" description="Helical" evidence="7">
    <location>
        <begin position="374"/>
        <end position="397"/>
    </location>
</feature>
<dbReference type="OrthoDB" id="9775268at2"/>
<keyword evidence="3" id="KW-1003">Cell membrane</keyword>
<dbReference type="GO" id="GO:0022857">
    <property type="term" value="F:transmembrane transporter activity"/>
    <property type="evidence" value="ECO:0007669"/>
    <property type="project" value="InterPro"/>
</dbReference>
<keyword evidence="4 7" id="KW-0812">Transmembrane</keyword>
<feature type="transmembrane region" description="Helical" evidence="7">
    <location>
        <begin position="251"/>
        <end position="273"/>
    </location>
</feature>
<sequence length="460" mass="50123">MKTTNAKLVDRILKSELLINRNYAFLFTGQIISQIGDQISTYTLVLWIVTIIADGQSWAPLAMSGVLVISMVPSLLVGPLAGVFVDRWDNRLTMIRMDVIRALLSFSLVFFTGIIPWPFFTSGHPPLLVQLGAIYVVTFLNSICSQFFSPANMGLLAKIVPQESRPKAAGLSQTMQAFAAIVGPPLAAPLLFTMGLQWALLFDAFTFCISFFTIWVINTPIVTQEKVVNSTLWNEFTEGLRFSFGNHLIRTIIIASFIATFGAGAFDALYIFFLPNNLYTPVSFAGFVGAALGGGMIGGAFVGGKFASKIGLKRLLYLSLAGLGLCVIIMSRMTSFIPALPLFFIFGALLAAMRVAASPLLLNETPPKLIGRVISVLTPLSLFASLFSAISAGYVASVLLAKVHFQIAGIYFRSLDSIFIVIGLLFLSASLYAYYALHQRRSMVSKVRKPIETVTIEDSL</sequence>
<evidence type="ECO:0000256" key="4">
    <source>
        <dbReference type="ARBA" id="ARBA00022692"/>
    </source>
</evidence>
<feature type="transmembrane region" description="Helical" evidence="7">
    <location>
        <begin position="279"/>
        <end position="303"/>
    </location>
</feature>
<evidence type="ECO:0000259" key="8">
    <source>
        <dbReference type="PROSITE" id="PS50850"/>
    </source>
</evidence>
<comment type="subcellular location">
    <subcellularLocation>
        <location evidence="1">Cell membrane</location>
        <topology evidence="1">Multi-pass membrane protein</topology>
    </subcellularLocation>
</comment>
<evidence type="ECO:0000256" key="3">
    <source>
        <dbReference type="ARBA" id="ARBA00022475"/>
    </source>
</evidence>
<dbReference type="AlphaFoldDB" id="A0A401ZYP0"/>
<evidence type="ECO:0000256" key="7">
    <source>
        <dbReference type="SAM" id="Phobius"/>
    </source>
</evidence>
<feature type="domain" description="Major facilitator superfamily (MFS) profile" evidence="8">
    <location>
        <begin position="1"/>
        <end position="441"/>
    </location>
</feature>
<comment type="caution">
    <text evidence="9">The sequence shown here is derived from an EMBL/GenBank/DDBJ whole genome shotgun (WGS) entry which is preliminary data.</text>
</comment>
<dbReference type="Proteomes" id="UP000287352">
    <property type="component" value="Unassembled WGS sequence"/>
</dbReference>
<dbReference type="Pfam" id="PF07690">
    <property type="entry name" value="MFS_1"/>
    <property type="match status" value="1"/>
</dbReference>
<dbReference type="PROSITE" id="PS50850">
    <property type="entry name" value="MFS"/>
    <property type="match status" value="1"/>
</dbReference>
<feature type="transmembrane region" description="Helical" evidence="7">
    <location>
        <begin position="132"/>
        <end position="156"/>
    </location>
</feature>
<accession>A0A401ZYP0</accession>
<feature type="transmembrane region" description="Helical" evidence="7">
    <location>
        <begin position="65"/>
        <end position="87"/>
    </location>
</feature>